<feature type="compositionally biased region" description="Basic and acidic residues" evidence="1">
    <location>
        <begin position="264"/>
        <end position="279"/>
    </location>
</feature>
<feature type="compositionally biased region" description="Basic and acidic residues" evidence="1">
    <location>
        <begin position="209"/>
        <end position="222"/>
    </location>
</feature>
<reference evidence="2 3" key="1">
    <citation type="journal article" date="2021" name="Elife">
        <title>Chloroplast acquisition without the gene transfer in kleptoplastic sea slugs, Plakobranchus ocellatus.</title>
        <authorList>
            <person name="Maeda T."/>
            <person name="Takahashi S."/>
            <person name="Yoshida T."/>
            <person name="Shimamura S."/>
            <person name="Takaki Y."/>
            <person name="Nagai Y."/>
            <person name="Toyoda A."/>
            <person name="Suzuki Y."/>
            <person name="Arimoto A."/>
            <person name="Ishii H."/>
            <person name="Satoh N."/>
            <person name="Nishiyama T."/>
            <person name="Hasebe M."/>
            <person name="Maruyama T."/>
            <person name="Minagawa J."/>
            <person name="Obokata J."/>
            <person name="Shigenobu S."/>
        </authorList>
    </citation>
    <scope>NUCLEOTIDE SEQUENCE [LARGE SCALE GENOMIC DNA]</scope>
</reference>
<accession>A0AAV4B4H2</accession>
<dbReference type="PANTHER" id="PTHR35538">
    <property type="entry name" value="LIG_CHAN-GLU_BD DOMAIN-CONTAINING PROTEIN"/>
    <property type="match status" value="1"/>
</dbReference>
<keyword evidence="3" id="KW-1185">Reference proteome</keyword>
<name>A0AAV4B4H2_9GAST</name>
<feature type="compositionally biased region" description="Basic and acidic residues" evidence="1">
    <location>
        <begin position="9"/>
        <end position="63"/>
    </location>
</feature>
<feature type="region of interest" description="Disordered" evidence="1">
    <location>
        <begin position="1"/>
        <end position="314"/>
    </location>
</feature>
<dbReference type="AlphaFoldDB" id="A0AAV4B4H2"/>
<evidence type="ECO:0000313" key="2">
    <source>
        <dbReference type="EMBL" id="GFO14407.1"/>
    </source>
</evidence>
<evidence type="ECO:0000313" key="3">
    <source>
        <dbReference type="Proteomes" id="UP000735302"/>
    </source>
</evidence>
<proteinExistence type="predicted"/>
<feature type="compositionally biased region" description="Acidic residues" evidence="1">
    <location>
        <begin position="107"/>
        <end position="123"/>
    </location>
</feature>
<protein>
    <submittedName>
        <fullName evidence="2">Uncharacterized protein</fullName>
    </submittedName>
</protein>
<feature type="compositionally biased region" description="Basic and acidic residues" evidence="1">
    <location>
        <begin position="170"/>
        <end position="202"/>
    </location>
</feature>
<feature type="compositionally biased region" description="Basic and acidic residues" evidence="1">
    <location>
        <begin position="91"/>
        <end position="106"/>
    </location>
</feature>
<comment type="caution">
    <text evidence="2">The sequence shown here is derived from an EMBL/GenBank/DDBJ whole genome shotgun (WGS) entry which is preliminary data.</text>
</comment>
<feature type="compositionally biased region" description="Basic and acidic residues" evidence="1">
    <location>
        <begin position="235"/>
        <end position="256"/>
    </location>
</feature>
<dbReference type="Proteomes" id="UP000735302">
    <property type="component" value="Unassembled WGS sequence"/>
</dbReference>
<sequence length="562" mass="64504">MSDQELDEETRRQRAHLKELEDHVTREEREKESKRQKYMEEKERAAEQKRQQREKEKERERAKRGSNISQDGVLLVRGKGRAAGEDEDGEEGRGGKRGAGKDREEDGVPSDFSDESLSDDENVDLSKMTEEEREAYFAERERKRQLIEERRRATYGDKYDEVMKKKKAKKEAEAARKAEEQAREEERRLQEEAFNKAEEERKRKMSLLRAKDVNIKSKEKPKSMVTYDKGPPRWPQDKEKSELNKENVNLSHERRNSRTMTSESQRRASKGGEDLEGGKFLKLPPIKGQRGSFGSDDGGEGKGRRGRKMHPRGETIDRNLAKTIADEGTAEEDDNIEIGEDGKLRLKKGKKIDLSKLSNDMLKKLGIDPNMTAKEKAKMLKKLFGSDVMITEGSYVIGTKGIDEYDLDEVTDEMLAADMNLDLDTIHGQRRMNILFRRGGMLLREHMKKVIEQSKLAEDPPGFRNDLDERGGIDFMQHYRLVDPAKIEAYAKAFVVEDGDLDTVINIKEALTALDGVPGIQHMTSKQFDYVFKVLNIDDASQVTFRMFAVITALCERVTCME</sequence>
<gene>
    <name evidence="2" type="ORF">PoB_004091200</name>
</gene>
<organism evidence="2 3">
    <name type="scientific">Plakobranchus ocellatus</name>
    <dbReference type="NCBI Taxonomy" id="259542"/>
    <lineage>
        <taxon>Eukaryota</taxon>
        <taxon>Metazoa</taxon>
        <taxon>Spiralia</taxon>
        <taxon>Lophotrochozoa</taxon>
        <taxon>Mollusca</taxon>
        <taxon>Gastropoda</taxon>
        <taxon>Heterobranchia</taxon>
        <taxon>Euthyneura</taxon>
        <taxon>Panpulmonata</taxon>
        <taxon>Sacoglossa</taxon>
        <taxon>Placobranchoidea</taxon>
        <taxon>Plakobranchidae</taxon>
        <taxon>Plakobranchus</taxon>
    </lineage>
</organism>
<evidence type="ECO:0000256" key="1">
    <source>
        <dbReference type="SAM" id="MobiDB-lite"/>
    </source>
</evidence>
<feature type="compositionally biased region" description="Basic and acidic residues" evidence="1">
    <location>
        <begin position="127"/>
        <end position="163"/>
    </location>
</feature>
<dbReference type="PANTHER" id="PTHR35538:SF3">
    <property type="entry name" value="C-TYPE LECTIN DOMAIN-CONTAINING PROTEIN"/>
    <property type="match status" value="1"/>
</dbReference>
<dbReference type="EMBL" id="BLXT01004562">
    <property type="protein sequence ID" value="GFO14407.1"/>
    <property type="molecule type" value="Genomic_DNA"/>
</dbReference>